<reference evidence="9 10" key="1">
    <citation type="submission" date="2017-05" db="EMBL/GenBank/DDBJ databases">
        <authorList>
            <person name="Varghese N."/>
            <person name="Submissions S."/>
        </authorList>
    </citation>
    <scope>NUCLEOTIDE SEQUENCE [LARGE SCALE GENOMIC DNA]</scope>
    <source>
        <strain evidence="9 10">DSM 45474</strain>
    </source>
</reference>
<dbReference type="GO" id="GO:0046256">
    <property type="term" value="P:2,4,6-trinitrotoluene catabolic process"/>
    <property type="evidence" value="ECO:0007669"/>
    <property type="project" value="TreeGrafter"/>
</dbReference>
<gene>
    <name evidence="9" type="ORF">SAMN06264849_102158</name>
</gene>
<keyword evidence="5" id="KW-0521">NADP</keyword>
<evidence type="ECO:0000313" key="10">
    <source>
        <dbReference type="Proteomes" id="UP000315636"/>
    </source>
</evidence>
<dbReference type="InterPro" id="IPR029479">
    <property type="entry name" value="Nitroreductase"/>
</dbReference>
<evidence type="ECO:0000256" key="6">
    <source>
        <dbReference type="ARBA" id="ARBA00023002"/>
    </source>
</evidence>
<evidence type="ECO:0000313" key="9">
    <source>
        <dbReference type="EMBL" id="SMO47585.1"/>
    </source>
</evidence>
<dbReference type="SUPFAM" id="SSF55469">
    <property type="entry name" value="FMN-dependent nitroreductase-like"/>
    <property type="match status" value="1"/>
</dbReference>
<keyword evidence="6" id="KW-0560">Oxidoreductase</keyword>
<organism evidence="9 10">
    <name type="scientific">Melghirimyces algeriensis</name>
    <dbReference type="NCBI Taxonomy" id="910412"/>
    <lineage>
        <taxon>Bacteria</taxon>
        <taxon>Bacillati</taxon>
        <taxon>Bacillota</taxon>
        <taxon>Bacilli</taxon>
        <taxon>Bacillales</taxon>
        <taxon>Thermoactinomycetaceae</taxon>
        <taxon>Melghirimyces</taxon>
    </lineage>
</organism>
<keyword evidence="4" id="KW-0288">FMN</keyword>
<evidence type="ECO:0000256" key="2">
    <source>
        <dbReference type="ARBA" id="ARBA00007118"/>
    </source>
</evidence>
<dbReference type="PANTHER" id="PTHR23026">
    <property type="entry name" value="NADPH NITROREDUCTASE"/>
    <property type="match status" value="1"/>
</dbReference>
<dbReference type="InterPro" id="IPR000415">
    <property type="entry name" value="Nitroreductase-like"/>
</dbReference>
<evidence type="ECO:0000256" key="1">
    <source>
        <dbReference type="ARBA" id="ARBA00001917"/>
    </source>
</evidence>
<dbReference type="GO" id="GO:0046857">
    <property type="term" value="F:oxidoreductase activity, acting on other nitrogenous compounds as donors, with NAD or NADP as acceptor"/>
    <property type="evidence" value="ECO:0007669"/>
    <property type="project" value="TreeGrafter"/>
</dbReference>
<dbReference type="AlphaFoldDB" id="A0A521BKH9"/>
<keyword evidence="10" id="KW-1185">Reference proteome</keyword>
<evidence type="ECO:0000259" key="8">
    <source>
        <dbReference type="Pfam" id="PF00881"/>
    </source>
</evidence>
<keyword evidence="3" id="KW-0285">Flavoprotein</keyword>
<dbReference type="OrthoDB" id="9809288at2"/>
<evidence type="ECO:0000256" key="7">
    <source>
        <dbReference type="ARBA" id="ARBA00023027"/>
    </source>
</evidence>
<dbReference type="RefSeq" id="WP_142504470.1">
    <property type="nucleotide sequence ID" value="NZ_FXTI01000002.1"/>
</dbReference>
<keyword evidence="7" id="KW-0520">NAD</keyword>
<dbReference type="Gene3D" id="3.40.109.10">
    <property type="entry name" value="NADH Oxidase"/>
    <property type="match status" value="1"/>
</dbReference>
<dbReference type="GO" id="GO:0005829">
    <property type="term" value="C:cytosol"/>
    <property type="evidence" value="ECO:0007669"/>
    <property type="project" value="TreeGrafter"/>
</dbReference>
<evidence type="ECO:0000256" key="5">
    <source>
        <dbReference type="ARBA" id="ARBA00022857"/>
    </source>
</evidence>
<accession>A0A521BKH9</accession>
<protein>
    <recommendedName>
        <fullName evidence="8">Nitroreductase domain-containing protein</fullName>
    </recommendedName>
</protein>
<evidence type="ECO:0000256" key="4">
    <source>
        <dbReference type="ARBA" id="ARBA00022643"/>
    </source>
</evidence>
<dbReference type="InterPro" id="IPR033878">
    <property type="entry name" value="NfsB-like"/>
</dbReference>
<proteinExistence type="inferred from homology"/>
<name>A0A521BKH9_9BACL</name>
<dbReference type="PANTHER" id="PTHR23026:SF125">
    <property type="entry name" value="OXYGEN-INSENSITIVE NAD(P)H NITROREDUCTASE"/>
    <property type="match status" value="1"/>
</dbReference>
<dbReference type="EMBL" id="FXTI01000002">
    <property type="protein sequence ID" value="SMO47585.1"/>
    <property type="molecule type" value="Genomic_DNA"/>
</dbReference>
<evidence type="ECO:0000256" key="3">
    <source>
        <dbReference type="ARBA" id="ARBA00022630"/>
    </source>
</evidence>
<sequence>MNLTKQDQKQQIIEAYHYRHACKEFDPAKKIPDEDFEFILETGRLSPSSFGFEPWKFVVVQNKTLREKLLPVTWGAQRSLPTASHFVVILARTAEDMHYDSAYLEYINKDIQKLPEEIAQWKYEAVKKFQESDFKLLESDRTLFDWASKQTYIALGNMMTAAAQIGIDSCPIEGFDKEQVEEILRSEGVIQGESFGVATMAAFGYRVQEPRPKTRQSIEQVVQWVK</sequence>
<dbReference type="Proteomes" id="UP000315636">
    <property type="component" value="Unassembled WGS sequence"/>
</dbReference>
<dbReference type="Pfam" id="PF00881">
    <property type="entry name" value="Nitroreductase"/>
    <property type="match status" value="1"/>
</dbReference>
<dbReference type="InterPro" id="IPR050627">
    <property type="entry name" value="Nitroreductase/BluB"/>
</dbReference>
<dbReference type="CDD" id="cd02149">
    <property type="entry name" value="NfsB-like"/>
    <property type="match status" value="1"/>
</dbReference>
<feature type="domain" description="Nitroreductase" evidence="8">
    <location>
        <begin position="18"/>
        <end position="187"/>
    </location>
</feature>
<comment type="similarity">
    <text evidence="2">Belongs to the nitroreductase family.</text>
</comment>
<comment type="cofactor">
    <cofactor evidence="1">
        <name>FMN</name>
        <dbReference type="ChEBI" id="CHEBI:58210"/>
    </cofactor>
</comment>